<dbReference type="GO" id="GO:0007034">
    <property type="term" value="P:vacuolar transport"/>
    <property type="evidence" value="ECO:0007669"/>
    <property type="project" value="InterPro"/>
</dbReference>
<evidence type="ECO:0000313" key="3">
    <source>
        <dbReference type="Proteomes" id="UP000008141"/>
    </source>
</evidence>
<dbReference type="InParanoid" id="E1ZH43"/>
<protein>
    <submittedName>
        <fullName evidence="2">Uncharacterized protein</fullName>
    </submittedName>
</protein>
<keyword evidence="1" id="KW-0175">Coiled coil</keyword>
<dbReference type="GeneID" id="17354371"/>
<dbReference type="STRING" id="554065.E1ZH43"/>
<dbReference type="RefSeq" id="XP_005846960.1">
    <property type="nucleotide sequence ID" value="XM_005846898.1"/>
</dbReference>
<evidence type="ECO:0000313" key="2">
    <source>
        <dbReference type="EMBL" id="EFN54858.1"/>
    </source>
</evidence>
<reference evidence="2 3" key="1">
    <citation type="journal article" date="2010" name="Plant Cell">
        <title>The Chlorella variabilis NC64A genome reveals adaptation to photosymbiosis, coevolution with viruses, and cryptic sex.</title>
        <authorList>
            <person name="Blanc G."/>
            <person name="Duncan G."/>
            <person name="Agarkova I."/>
            <person name="Borodovsky M."/>
            <person name="Gurnon J."/>
            <person name="Kuo A."/>
            <person name="Lindquist E."/>
            <person name="Lucas S."/>
            <person name="Pangilinan J."/>
            <person name="Polle J."/>
            <person name="Salamov A."/>
            <person name="Terry A."/>
            <person name="Yamada T."/>
            <person name="Dunigan D.D."/>
            <person name="Grigoriev I.V."/>
            <person name="Claverie J.M."/>
            <person name="Van Etten J.L."/>
        </authorList>
    </citation>
    <scope>NUCLEOTIDE SEQUENCE [LARGE SCALE GENOMIC DNA]</scope>
    <source>
        <strain evidence="2 3">NC64A</strain>
    </source>
</reference>
<dbReference type="Pfam" id="PF03357">
    <property type="entry name" value="Snf7"/>
    <property type="match status" value="1"/>
</dbReference>
<organism evidence="3">
    <name type="scientific">Chlorella variabilis</name>
    <name type="common">Green alga</name>
    <dbReference type="NCBI Taxonomy" id="554065"/>
    <lineage>
        <taxon>Eukaryota</taxon>
        <taxon>Viridiplantae</taxon>
        <taxon>Chlorophyta</taxon>
        <taxon>core chlorophytes</taxon>
        <taxon>Trebouxiophyceae</taxon>
        <taxon>Chlorellales</taxon>
        <taxon>Chlorellaceae</taxon>
        <taxon>Chlorella clade</taxon>
        <taxon>Chlorella</taxon>
    </lineage>
</organism>
<dbReference type="Proteomes" id="UP000008141">
    <property type="component" value="Unassembled WGS sequence"/>
</dbReference>
<keyword evidence="3" id="KW-1185">Reference proteome</keyword>
<evidence type="ECO:0000256" key="1">
    <source>
        <dbReference type="SAM" id="Coils"/>
    </source>
</evidence>
<proteinExistence type="predicted"/>
<name>E1ZH43_CHLVA</name>
<gene>
    <name evidence="2" type="ORF">CHLNCDRAFT_56197</name>
</gene>
<sequence>MIAEKSLFSAFRKQEDPKELVRKWQRQIRTEIRGVERQMLEVQREQKKAEKLIKEAAKRNDMASARILAKEVVNMRRTVTKLAVNKATFLSLSNQMTEQLAMTRVAGALTNSGEVLKLVNNLMKVPQLQRTMVEMSREMTKAGIISEMMDDAMESAMDSEDLEEETEEQVDKILLEVAGETLSQMAAAPRQQKQASRAAQLECGAVPQQAVGEDEVEDLQARLAAVRS</sequence>
<dbReference type="PANTHER" id="PTHR10476">
    <property type="entry name" value="CHARGED MULTIVESICULAR BODY PROTEIN"/>
    <property type="match status" value="1"/>
</dbReference>
<dbReference type="OMA" id="KILWEVT"/>
<dbReference type="FunCoup" id="E1ZH43">
    <property type="interactions" value="1601"/>
</dbReference>
<accession>E1ZH43</accession>
<dbReference type="KEGG" id="cvr:CHLNCDRAFT_56197"/>
<dbReference type="EMBL" id="GL433846">
    <property type="protein sequence ID" value="EFN54858.1"/>
    <property type="molecule type" value="Genomic_DNA"/>
</dbReference>
<dbReference type="AlphaFoldDB" id="E1ZH43"/>
<dbReference type="eggNOG" id="KOG3229">
    <property type="taxonomic scope" value="Eukaryota"/>
</dbReference>
<dbReference type="InterPro" id="IPR005024">
    <property type="entry name" value="Snf7_fam"/>
</dbReference>
<dbReference type="OrthoDB" id="2329734at2759"/>
<feature type="coiled-coil region" evidence="1">
    <location>
        <begin position="25"/>
        <end position="66"/>
    </location>
</feature>
<dbReference type="Gene3D" id="6.10.140.1230">
    <property type="match status" value="1"/>
</dbReference>